<dbReference type="EMBL" id="JJOA01000017">
    <property type="protein sequence ID" value="KEA57643.1"/>
    <property type="molecule type" value="Genomic_DNA"/>
</dbReference>
<sequence>MIRTNFRADLLAHIDKQFEDLGYHPKAAGEVRETAAPYLMLLLQALRRLPAARPRRVVLAPEFTVPVTHHGGFQALARAIESGMTLRPWLSTRIERLRTRDALLDDWGIHHFHLGAVRHKERKGFVARTDEVAFAMVRPDAVYFLVATSHNRETAPLVWTQTQLVDMLHRHWPDLMETPTLRAGGSALTAEKHAELRRCRVNAGVTVSDGTVYYPPGGGVMSNGDGGIDFLYQMQLLRQVEYLETAIQQREVSIRAMLGLREAEELELKARFQIDFPEGFAVDIHDPVRKMSVRL</sequence>
<name>A0A071MA69_9BURK</name>
<reference evidence="1" key="1">
    <citation type="submission" date="2014-04" db="EMBL/GenBank/DDBJ databases">
        <title>In planta biocontrol of soil-borne Fusarium wilt of banana through a plant endophytic bacterium, Burkholderia cenocepacia 869T2.</title>
        <authorList>
            <person name="Ho Y.-N."/>
            <person name="Chiang H.-M."/>
            <person name="Chao C.-P."/>
            <person name="Su C.-C."/>
            <person name="Hsu H.-F."/>
            <person name="Guo C.-T."/>
            <person name="Hsieh J.-L."/>
            <person name="Huang C.-C."/>
        </authorList>
    </citation>
    <scope>NUCLEOTIDE SEQUENCE [LARGE SCALE GENOMIC DNA]</scope>
    <source>
        <strain evidence="1">869T2</strain>
    </source>
</reference>
<comment type="caution">
    <text evidence="1">The sequence shown here is derived from an EMBL/GenBank/DDBJ whole genome shotgun (WGS) entry which is preliminary data.</text>
</comment>
<accession>A0A071MA69</accession>
<organism evidence="1">
    <name type="scientific">Burkholderia cenocepacia</name>
    <dbReference type="NCBI Taxonomy" id="95486"/>
    <lineage>
        <taxon>Bacteria</taxon>
        <taxon>Pseudomonadati</taxon>
        <taxon>Pseudomonadota</taxon>
        <taxon>Betaproteobacteria</taxon>
        <taxon>Burkholderiales</taxon>
        <taxon>Burkholderiaceae</taxon>
        <taxon>Burkholderia</taxon>
        <taxon>Burkholderia cepacia complex</taxon>
    </lineage>
</organism>
<evidence type="ECO:0000313" key="1">
    <source>
        <dbReference type="EMBL" id="KEA57643.1"/>
    </source>
</evidence>
<gene>
    <name evidence="1" type="ORF">DT99_21880</name>
</gene>
<dbReference type="AlphaFoldDB" id="A0A071MA69"/>
<dbReference type="OrthoDB" id="9135240at2"/>
<protein>
    <submittedName>
        <fullName evidence="1">Uncharacterized protein</fullName>
    </submittedName>
</protein>
<proteinExistence type="predicted"/>